<evidence type="ECO:0000313" key="5">
    <source>
        <dbReference type="EMBL" id="CAG88468.2"/>
    </source>
</evidence>
<evidence type="ECO:0000313" key="6">
    <source>
        <dbReference type="Proteomes" id="UP000000599"/>
    </source>
</evidence>
<feature type="compositionally biased region" description="Acidic residues" evidence="3">
    <location>
        <begin position="835"/>
        <end position="899"/>
    </location>
</feature>
<dbReference type="GO" id="GO:0006310">
    <property type="term" value="P:DNA recombination"/>
    <property type="evidence" value="ECO:0007669"/>
    <property type="project" value="EnsemblFungi"/>
</dbReference>
<dbReference type="InterPro" id="IPR016024">
    <property type="entry name" value="ARM-type_fold"/>
</dbReference>
<dbReference type="GeneID" id="2902716"/>
<dbReference type="Gene3D" id="1.25.40.180">
    <property type="match status" value="3"/>
</dbReference>
<dbReference type="FunCoup" id="Q6BNM5">
    <property type="interactions" value="1063"/>
</dbReference>
<dbReference type="Pfam" id="PF04050">
    <property type="entry name" value="Upf2"/>
    <property type="match status" value="1"/>
</dbReference>
<feature type="domain" description="MIF4G" evidence="4">
    <location>
        <begin position="372"/>
        <end position="560"/>
    </location>
</feature>
<name>Q6BNM5_DEBHA</name>
<dbReference type="OrthoDB" id="27832at2759"/>
<dbReference type="InterPro" id="IPR039762">
    <property type="entry name" value="Nmd2/UPF2"/>
</dbReference>
<sequence>MSEELDARRRELLDLNTRAWDGEDVFKTSSKLDSSLKKNTTFIKKIRTISSDQYQNILKDITTVSLEKYLSEIISSISAGLLKISKGDDILAAMEIVSALHQRFSTSFTPYLFANFLNGLASPIRQPVNEQEKEKEDQLRIARQKNLIKLLMEFYLIGIFRTVKDCDRENLPDFIIKKYSKAQNEPIVILVLKDILNFEIKSGNSLPISQVFLKRFSHVVYDNENCLLSFETRNILQQIFKIYTSAILEILVQLNTKLGKLAERNKKASIRTGKILEENITDINHVTSLFDKFRNASEFLCGILNMDVPELPNNQPEEEESVVTGLVKNKSLNEDDLEIWDNIKERNFYTKIPDISDLTSDKPETISEISSGEKINEFITKLEKVSNEQEIDALVSEFINLELNNKATRNRIMKFFIETPNINNLRFYSRFLKINESSLKTLIDELITYLDKGFRSQIYNNKLNFKNIFFFCELIKFKLIPTHVIFHKIRSLTVNISSTNNIDILSVFYEQCGRFLLNDPDYKALMNEMIELLKQKSKNDKLTANDKLAINNLLIVVIPPTTKINQLHNEKPKLTPQQQFIIRLSRYELNSKTFTLVMRSLKKFDYVNDEELQTALLDVFASPDLLNYENIVELSKLLEQLSKKYKSLLIKTVDTIVEKIMRGLELNDYRLNRTRISHVKFISELYNLKLLNFKFIIDLLYKILCLGHPNNQPLPNNYDIEIDLPNNYFRIQLCCMLLNNLNSIVKSTSTKKSSKLKSIKRKNEVNEDLLTIFLTFFQFYCFCKQQPIPIEIEFQLNDLFTKYYPNLQMERFRDLTESIHKLQEIIQQKGFQQSEEYDDYEDEDDDDDEEVDDDDDDDDDDELDEDDDSDDDSENEEDDDEDEDADDDDEEDDEEDEEIERVAQFSEEDKKFADDLDKEFQKIVLDSYEYNKANASSRNKFNVPLPPKINASQGSNENKISFSLLTKQGKRNNVKQVNLPTDTKFAESLLKEQANQKTHRERIMNLVLNMDN</sequence>
<evidence type="ECO:0000256" key="2">
    <source>
        <dbReference type="ARBA" id="ARBA00022490"/>
    </source>
</evidence>
<evidence type="ECO:0000256" key="1">
    <source>
        <dbReference type="ARBA" id="ARBA00004496"/>
    </source>
</evidence>
<accession>Q6BNM5</accession>
<gene>
    <name evidence="5" type="ordered locus">DEHA2E20548g</name>
</gene>
<dbReference type="eggNOG" id="KOG2051">
    <property type="taxonomic scope" value="Eukaryota"/>
</dbReference>
<feature type="domain" description="MIF4G" evidence="4">
    <location>
        <begin position="579"/>
        <end position="806"/>
    </location>
</feature>
<dbReference type="PANTHER" id="PTHR12839:SF7">
    <property type="entry name" value="REGULATOR OF NONSENSE TRANSCRIPTS 2"/>
    <property type="match status" value="1"/>
</dbReference>
<proteinExistence type="predicted"/>
<dbReference type="OMA" id="DFQHHQI"/>
<dbReference type="PANTHER" id="PTHR12839">
    <property type="entry name" value="NONSENSE-MEDIATED MRNA DECAY PROTEIN 2 UP-FRAMESHIFT SUPPRESSOR 2"/>
    <property type="match status" value="1"/>
</dbReference>
<keyword evidence="2" id="KW-0963">Cytoplasm</keyword>
<dbReference type="GO" id="GO:0070478">
    <property type="term" value="P:nuclear-transcribed mRNA catabolic process, 3'-5' exonucleolytic nonsense-mediated decay"/>
    <property type="evidence" value="ECO:0007669"/>
    <property type="project" value="EnsemblFungi"/>
</dbReference>
<evidence type="ECO:0000256" key="3">
    <source>
        <dbReference type="SAM" id="MobiDB-lite"/>
    </source>
</evidence>
<dbReference type="RefSeq" id="XP_460195.2">
    <property type="nucleotide sequence ID" value="XM_460195.1"/>
</dbReference>
<organism evidence="5 6">
    <name type="scientific">Debaryomyces hansenii (strain ATCC 36239 / CBS 767 / BCRC 21394 / JCM 1990 / NBRC 0083 / IGC 2968)</name>
    <name type="common">Yeast</name>
    <name type="synonym">Torulaspora hansenii</name>
    <dbReference type="NCBI Taxonomy" id="284592"/>
    <lineage>
        <taxon>Eukaryota</taxon>
        <taxon>Fungi</taxon>
        <taxon>Dikarya</taxon>
        <taxon>Ascomycota</taxon>
        <taxon>Saccharomycotina</taxon>
        <taxon>Pichiomycetes</taxon>
        <taxon>Debaryomycetaceae</taxon>
        <taxon>Debaryomyces</taxon>
    </lineage>
</organism>
<reference evidence="5 6" key="1">
    <citation type="journal article" date="2004" name="Nature">
        <title>Genome evolution in yeasts.</title>
        <authorList>
            <consortium name="Genolevures"/>
            <person name="Dujon B."/>
            <person name="Sherman D."/>
            <person name="Fischer G."/>
            <person name="Durrens P."/>
            <person name="Casaregola S."/>
            <person name="Lafontaine I."/>
            <person name="de Montigny J."/>
            <person name="Marck C."/>
            <person name="Neuveglise C."/>
            <person name="Talla E."/>
            <person name="Goffard N."/>
            <person name="Frangeul L."/>
            <person name="Aigle M."/>
            <person name="Anthouard V."/>
            <person name="Babour A."/>
            <person name="Barbe V."/>
            <person name="Barnay S."/>
            <person name="Blanchin S."/>
            <person name="Beckerich J.M."/>
            <person name="Beyne E."/>
            <person name="Bleykasten C."/>
            <person name="Boisrame A."/>
            <person name="Boyer J."/>
            <person name="Cattolico L."/>
            <person name="Confanioleri F."/>
            <person name="de Daruvar A."/>
            <person name="Despons L."/>
            <person name="Fabre E."/>
            <person name="Fairhead C."/>
            <person name="Ferry-Dumazet H."/>
            <person name="Groppi A."/>
            <person name="Hantraye F."/>
            <person name="Hennequin C."/>
            <person name="Jauniaux N."/>
            <person name="Joyet P."/>
            <person name="Kachouri R."/>
            <person name="Kerrest A."/>
            <person name="Koszul R."/>
            <person name="Lemaire M."/>
            <person name="Lesur I."/>
            <person name="Ma L."/>
            <person name="Muller H."/>
            <person name="Nicaud J.M."/>
            <person name="Nikolski M."/>
            <person name="Oztas S."/>
            <person name="Ozier-Kalogeropoulos O."/>
            <person name="Pellenz S."/>
            <person name="Potier S."/>
            <person name="Richard G.F."/>
            <person name="Straub M.L."/>
            <person name="Suleau A."/>
            <person name="Swennene D."/>
            <person name="Tekaia F."/>
            <person name="Wesolowski-Louvel M."/>
            <person name="Westhof E."/>
            <person name="Wirth B."/>
            <person name="Zeniou-Meyer M."/>
            <person name="Zivanovic I."/>
            <person name="Bolotin-Fukuhara M."/>
            <person name="Thierry A."/>
            <person name="Bouchier C."/>
            <person name="Caudron B."/>
            <person name="Scarpelli C."/>
            <person name="Gaillardin C."/>
            <person name="Weissenbach J."/>
            <person name="Wincker P."/>
            <person name="Souciet J.L."/>
        </authorList>
    </citation>
    <scope>NUCLEOTIDE SEQUENCE [LARGE SCALE GENOMIC DNA]</scope>
    <source>
        <strain evidence="6">ATCC 36239 / CBS 767 / BCRC 21394 / JCM 1990 / NBRC 0083 / IGC 2968</strain>
    </source>
</reference>
<dbReference type="InterPro" id="IPR003890">
    <property type="entry name" value="MIF4G-like_typ-3"/>
</dbReference>
<feature type="region of interest" description="Disordered" evidence="3">
    <location>
        <begin position="827"/>
        <end position="913"/>
    </location>
</feature>
<dbReference type="VEuPathDB" id="FungiDB:DEHA2E20548g"/>
<dbReference type="HOGENOM" id="CLU_002633_1_0_1"/>
<dbReference type="SUPFAM" id="SSF48371">
    <property type="entry name" value="ARM repeat"/>
    <property type="match status" value="2"/>
</dbReference>
<feature type="domain" description="MIF4G" evidence="4">
    <location>
        <begin position="36"/>
        <end position="330"/>
    </location>
</feature>
<evidence type="ECO:0000259" key="4">
    <source>
        <dbReference type="SMART" id="SM00543"/>
    </source>
</evidence>
<dbReference type="Pfam" id="PF02854">
    <property type="entry name" value="MIF4G"/>
    <property type="match status" value="1"/>
</dbReference>
<dbReference type="KEGG" id="dha:DEHA2E20548g"/>
<dbReference type="STRING" id="284592.Q6BNM5"/>
<dbReference type="GO" id="GO:0005737">
    <property type="term" value="C:cytoplasm"/>
    <property type="evidence" value="ECO:0007669"/>
    <property type="project" value="UniProtKB-SubCell"/>
</dbReference>
<keyword evidence="6" id="KW-1185">Reference proteome</keyword>
<dbReference type="SMART" id="SM00543">
    <property type="entry name" value="MIF4G"/>
    <property type="match status" value="3"/>
</dbReference>
<dbReference type="GO" id="GO:0035145">
    <property type="term" value="C:exon-exon junction complex"/>
    <property type="evidence" value="ECO:0007669"/>
    <property type="project" value="TreeGrafter"/>
</dbReference>
<dbReference type="Proteomes" id="UP000000599">
    <property type="component" value="Chromosome E"/>
</dbReference>
<dbReference type="EMBL" id="CR382137">
    <property type="protein sequence ID" value="CAG88468.2"/>
    <property type="molecule type" value="Genomic_DNA"/>
</dbReference>
<dbReference type="GO" id="GO:0003723">
    <property type="term" value="F:RNA binding"/>
    <property type="evidence" value="ECO:0007669"/>
    <property type="project" value="InterPro"/>
</dbReference>
<comment type="subcellular location">
    <subcellularLocation>
        <location evidence="1">Cytoplasm</location>
    </subcellularLocation>
</comment>
<dbReference type="AlphaFoldDB" id="Q6BNM5"/>
<dbReference type="InParanoid" id="Q6BNM5"/>
<protein>
    <submittedName>
        <fullName evidence="5">DEHA2E20548p</fullName>
    </submittedName>
</protein>
<dbReference type="InterPro" id="IPR007193">
    <property type="entry name" value="Upf2/Nmd2_C"/>
</dbReference>